<organism evidence="2 3">
    <name type="scientific">Micromonospora violae</name>
    <dbReference type="NCBI Taxonomy" id="1278207"/>
    <lineage>
        <taxon>Bacteria</taxon>
        <taxon>Bacillati</taxon>
        <taxon>Actinomycetota</taxon>
        <taxon>Actinomycetes</taxon>
        <taxon>Micromonosporales</taxon>
        <taxon>Micromonosporaceae</taxon>
        <taxon>Micromonospora</taxon>
    </lineage>
</organism>
<sequence>MPGTQPTRSRRTRLIKNVAMLFLLLLLAALGAAALATVLAVRGVRTAARRSGPPGWLRAVALLAGAGAVAMYAWGLLHLGYAVMRAEDGGAGSAPAGPCREGGSQLASMVDGYGVDFLPLRFECHLSGGGTYVTSSVPGYVNQAAAALGLITAGCAVLTRTTAGRSRPVG</sequence>
<evidence type="ECO:0000313" key="3">
    <source>
        <dbReference type="Proteomes" id="UP000293781"/>
    </source>
</evidence>
<evidence type="ECO:0000313" key="2">
    <source>
        <dbReference type="EMBL" id="RZT80803.1"/>
    </source>
</evidence>
<accession>A0A4Q7UMA4</accession>
<dbReference type="EMBL" id="SHKK01000001">
    <property type="protein sequence ID" value="RZT80803.1"/>
    <property type="molecule type" value="Genomic_DNA"/>
</dbReference>
<keyword evidence="1" id="KW-0472">Membrane</keyword>
<gene>
    <name evidence="2" type="ORF">EV382_4065</name>
</gene>
<evidence type="ECO:0000256" key="1">
    <source>
        <dbReference type="SAM" id="Phobius"/>
    </source>
</evidence>
<keyword evidence="3" id="KW-1185">Reference proteome</keyword>
<keyword evidence="1" id="KW-0812">Transmembrane</keyword>
<comment type="caution">
    <text evidence="2">The sequence shown here is derived from an EMBL/GenBank/DDBJ whole genome shotgun (WGS) entry which is preliminary data.</text>
</comment>
<name>A0A4Q7UMA4_9ACTN</name>
<feature type="transmembrane region" description="Helical" evidence="1">
    <location>
        <begin position="56"/>
        <end position="77"/>
    </location>
</feature>
<reference evidence="2 3" key="1">
    <citation type="submission" date="2019-02" db="EMBL/GenBank/DDBJ databases">
        <title>Sequencing the genomes of 1000 actinobacteria strains.</title>
        <authorList>
            <person name="Klenk H.-P."/>
        </authorList>
    </citation>
    <scope>NUCLEOTIDE SEQUENCE [LARGE SCALE GENOMIC DNA]</scope>
    <source>
        <strain evidence="2 3">DSM 45888</strain>
    </source>
</reference>
<keyword evidence="1" id="KW-1133">Transmembrane helix</keyword>
<dbReference type="Proteomes" id="UP000293781">
    <property type="component" value="Unassembled WGS sequence"/>
</dbReference>
<protein>
    <submittedName>
        <fullName evidence="2">Uncharacterized protein</fullName>
    </submittedName>
</protein>
<dbReference type="AlphaFoldDB" id="A0A4Q7UMA4"/>
<proteinExistence type="predicted"/>